<accession>A0A2R4BS10</accession>
<reference evidence="2 3" key="1">
    <citation type="submission" date="2018-03" db="EMBL/GenBank/DDBJ databases">
        <title>Complete genome sequence of Thauera aromatica, a model organism for studying aromatic compound degradation under denitrifying conditions.</title>
        <authorList>
            <person name="Lo H.-Y."/>
            <person name="Goris T."/>
            <person name="Boll M."/>
            <person name="Mueller J.A."/>
        </authorList>
    </citation>
    <scope>NUCLEOTIDE SEQUENCE [LARGE SCALE GENOMIC DNA]</scope>
    <source>
        <strain evidence="2 3">K172</strain>
    </source>
</reference>
<dbReference type="Gene3D" id="3.40.50.2000">
    <property type="entry name" value="Glycogen Phosphorylase B"/>
    <property type="match status" value="2"/>
</dbReference>
<dbReference type="Proteomes" id="UP000241885">
    <property type="component" value="Chromosome"/>
</dbReference>
<dbReference type="EMBL" id="CP028339">
    <property type="protein sequence ID" value="AVR90128.1"/>
    <property type="molecule type" value="Genomic_DNA"/>
</dbReference>
<evidence type="ECO:0000259" key="1">
    <source>
        <dbReference type="Pfam" id="PF00534"/>
    </source>
</evidence>
<dbReference type="OrthoDB" id="433681at2"/>
<dbReference type="GO" id="GO:0016757">
    <property type="term" value="F:glycosyltransferase activity"/>
    <property type="evidence" value="ECO:0007669"/>
    <property type="project" value="InterPro"/>
</dbReference>
<evidence type="ECO:0000313" key="3">
    <source>
        <dbReference type="Proteomes" id="UP000241885"/>
    </source>
</evidence>
<sequence>MQLAFCLYKYFPFGGMQRDFLRIAQACQARGHAIRVYVLEWQGEVPPAFEVVHVPVRALFNHRRYRKYTEWVQADLARCPAGRVIGFNKMPGLDVYYAADPCFEDKARTLRNPLYRLGGRYRHFAAYERAVFGSDSRTEILLITKAQLPVFSRHYGTPPERFHVLPPGIAADRRRPADADEVRAGLRAEFGVTGNAFLLVQIGSGFKTKGVDRSLKALAALPDTLRQRTRLLVIGQDDPKPFKLQAATLGVSERVQFLKGRGDVPRFLLGADLMIHPAYHEAGGIVLLEAMVAGLPVIATKTCGFSHFIAEAEAGAILPEPFDQARFNAEVASTLNDAGQRRRWQANGLAFAARADLYSLAERAADVILQRPAREPGSR</sequence>
<dbReference type="PANTHER" id="PTHR12526:SF641">
    <property type="entry name" value="LIPOPOLYSACCHARIDE CORE BIOSYNTHESIS PROTEIN RFAG"/>
    <property type="match status" value="1"/>
</dbReference>
<protein>
    <submittedName>
        <fullName evidence="2">Lipopolysaccharide core biosynthesis protein RfaG</fullName>
    </submittedName>
</protein>
<proteinExistence type="predicted"/>
<name>A0A2R4BS10_THAAR</name>
<gene>
    <name evidence="2" type="ORF">Tharo_3247</name>
</gene>
<evidence type="ECO:0000313" key="2">
    <source>
        <dbReference type="EMBL" id="AVR90128.1"/>
    </source>
</evidence>
<dbReference type="KEGG" id="tak:Tharo_3247"/>
<organism evidence="2 3">
    <name type="scientific">Thauera aromatica K172</name>
    <dbReference type="NCBI Taxonomy" id="44139"/>
    <lineage>
        <taxon>Bacteria</taxon>
        <taxon>Pseudomonadati</taxon>
        <taxon>Pseudomonadota</taxon>
        <taxon>Betaproteobacteria</taxon>
        <taxon>Rhodocyclales</taxon>
        <taxon>Zoogloeaceae</taxon>
        <taxon>Thauera</taxon>
    </lineage>
</organism>
<dbReference type="RefSeq" id="WP_107222124.1">
    <property type="nucleotide sequence ID" value="NZ_CP028339.1"/>
</dbReference>
<dbReference type="SUPFAM" id="SSF53756">
    <property type="entry name" value="UDP-Glycosyltransferase/glycogen phosphorylase"/>
    <property type="match status" value="1"/>
</dbReference>
<dbReference type="PANTHER" id="PTHR12526">
    <property type="entry name" value="GLYCOSYLTRANSFERASE"/>
    <property type="match status" value="1"/>
</dbReference>
<dbReference type="AlphaFoldDB" id="A0A2R4BS10"/>
<dbReference type="InterPro" id="IPR001296">
    <property type="entry name" value="Glyco_trans_1"/>
</dbReference>
<dbReference type="CDD" id="cd03801">
    <property type="entry name" value="GT4_PimA-like"/>
    <property type="match status" value="1"/>
</dbReference>
<keyword evidence="3" id="KW-1185">Reference proteome</keyword>
<dbReference type="Pfam" id="PF00534">
    <property type="entry name" value="Glycos_transf_1"/>
    <property type="match status" value="1"/>
</dbReference>
<feature type="domain" description="Glycosyl transferase family 1" evidence="1">
    <location>
        <begin position="188"/>
        <end position="348"/>
    </location>
</feature>